<comment type="caution">
    <text evidence="2">The sequence shown here is derived from an EMBL/GenBank/DDBJ whole genome shotgun (WGS) entry which is preliminary data.</text>
</comment>
<dbReference type="EMBL" id="JAVREI010000011">
    <property type="protein sequence ID" value="MDT0277158.1"/>
    <property type="molecule type" value="Genomic_DNA"/>
</dbReference>
<accession>A0ABU2KAI8</accession>
<protein>
    <submittedName>
        <fullName evidence="2">VanZ family protein</fullName>
    </submittedName>
</protein>
<keyword evidence="1" id="KW-0812">Transmembrane</keyword>
<evidence type="ECO:0000313" key="2">
    <source>
        <dbReference type="EMBL" id="MDT0277158.1"/>
    </source>
</evidence>
<name>A0ABU2KAI8_9ACTN</name>
<dbReference type="Proteomes" id="UP001183222">
    <property type="component" value="Unassembled WGS sequence"/>
</dbReference>
<dbReference type="RefSeq" id="WP_311345973.1">
    <property type="nucleotide sequence ID" value="NZ_JAVREI010000011.1"/>
</dbReference>
<gene>
    <name evidence="2" type="ORF">RM425_14715</name>
</gene>
<keyword evidence="1" id="KW-1133">Transmembrane helix</keyword>
<keyword evidence="1" id="KW-0472">Membrane</keyword>
<reference evidence="3" key="1">
    <citation type="submission" date="2023-07" db="EMBL/GenBank/DDBJ databases">
        <title>30 novel species of actinomycetes from the DSMZ collection.</title>
        <authorList>
            <person name="Nouioui I."/>
        </authorList>
    </citation>
    <scope>NUCLEOTIDE SEQUENCE [LARGE SCALE GENOMIC DNA]</scope>
    <source>
        <strain evidence="3">DSM 46792</strain>
    </source>
</reference>
<feature type="transmembrane region" description="Helical" evidence="1">
    <location>
        <begin position="98"/>
        <end position="116"/>
    </location>
</feature>
<sequence length="123" mass="12527">MAPHPALAVRGKLARAAFAMALLASLAVLFAPASDVPSAPAGVDKVVHLALFAALASSGRWAGVGSRVLVPLLLVYAAVSEVVQGLPALNRSMSVADWIADAIGVLLGLALWGLAARRTPTPR</sequence>
<organism evidence="2 3">
    <name type="scientific">Blastococcus goldschmidtiae</name>
    <dbReference type="NCBI Taxonomy" id="3075546"/>
    <lineage>
        <taxon>Bacteria</taxon>
        <taxon>Bacillati</taxon>
        <taxon>Actinomycetota</taxon>
        <taxon>Actinomycetes</taxon>
        <taxon>Geodermatophilales</taxon>
        <taxon>Geodermatophilaceae</taxon>
        <taxon>Blastococcus</taxon>
    </lineage>
</organism>
<feature type="transmembrane region" description="Helical" evidence="1">
    <location>
        <begin position="68"/>
        <end position="86"/>
    </location>
</feature>
<proteinExistence type="predicted"/>
<evidence type="ECO:0000256" key="1">
    <source>
        <dbReference type="SAM" id="Phobius"/>
    </source>
</evidence>
<evidence type="ECO:0000313" key="3">
    <source>
        <dbReference type="Proteomes" id="UP001183222"/>
    </source>
</evidence>
<keyword evidence="3" id="KW-1185">Reference proteome</keyword>
<feature type="transmembrane region" description="Helical" evidence="1">
    <location>
        <begin position="12"/>
        <end position="33"/>
    </location>
</feature>